<evidence type="ECO:0000313" key="4">
    <source>
        <dbReference type="Proteomes" id="UP000621454"/>
    </source>
</evidence>
<name>A0A916T529_9ACTN</name>
<keyword evidence="2" id="KW-0472">Membrane</keyword>
<dbReference type="EMBL" id="BMGC01000009">
    <property type="protein sequence ID" value="GGB29607.1"/>
    <property type="molecule type" value="Genomic_DNA"/>
</dbReference>
<feature type="transmembrane region" description="Helical" evidence="2">
    <location>
        <begin position="92"/>
        <end position="111"/>
    </location>
</feature>
<protein>
    <recommendedName>
        <fullName evidence="5">Magnesium transporter NIPA</fullName>
    </recommendedName>
</protein>
<feature type="transmembrane region" description="Helical" evidence="2">
    <location>
        <begin position="171"/>
        <end position="191"/>
    </location>
</feature>
<keyword evidence="2" id="KW-0812">Transmembrane</keyword>
<organism evidence="3 4">
    <name type="scientific">Gordonia jinhuaensis</name>
    <dbReference type="NCBI Taxonomy" id="1517702"/>
    <lineage>
        <taxon>Bacteria</taxon>
        <taxon>Bacillati</taxon>
        <taxon>Actinomycetota</taxon>
        <taxon>Actinomycetes</taxon>
        <taxon>Mycobacteriales</taxon>
        <taxon>Gordoniaceae</taxon>
        <taxon>Gordonia</taxon>
    </lineage>
</organism>
<keyword evidence="2" id="KW-1133">Transmembrane helix</keyword>
<reference evidence="3" key="1">
    <citation type="journal article" date="2014" name="Int. J. Syst. Evol. Microbiol.">
        <title>Complete genome sequence of Corynebacterium casei LMG S-19264T (=DSM 44701T), isolated from a smear-ripened cheese.</title>
        <authorList>
            <consortium name="US DOE Joint Genome Institute (JGI-PGF)"/>
            <person name="Walter F."/>
            <person name="Albersmeier A."/>
            <person name="Kalinowski J."/>
            <person name="Ruckert C."/>
        </authorList>
    </citation>
    <scope>NUCLEOTIDE SEQUENCE</scope>
    <source>
        <strain evidence="3">CGMCC 1.12827</strain>
    </source>
</reference>
<feature type="transmembrane region" description="Helical" evidence="2">
    <location>
        <begin position="146"/>
        <end position="165"/>
    </location>
</feature>
<sequence length="422" mass="43354">MIIGVGLAVVAAIGYGLSSVLQAVGARQAAHASRTPAEAGSHVTETGGPTLKSTIAAALTGAFIIGAIMDILGFAAGAGAARTLPLFLSQTIVAGNLIITAILGALLLGIRLHGCDWAAMALVIVALCMLGVAAHDGGRTHVSAPFRWELLLATIAVVVISLVVVRHAGRAGSVLAGAASGVLFGAIAVAVRVLDGVAPFSLVNLLSDPAAWTIAIAGAFGFYLHAVALQLGAVNGSTSAMVVGETAVPGIVGVALLGDTTVDGLGWLGVTGFLLAVVGAVLVAMFGSDEARRSVESNELHAPAEMVARRQRGHAADLDTAGTRHGDSVLGSRDWARADQRGLDQQALDYHETPTMGETPTMDETRAMGYHFFTGREAVRDRVHTTGEIHVFDRIRPRVSRADDSESDSATACSRSCGDRSY</sequence>
<feature type="transmembrane region" description="Helical" evidence="2">
    <location>
        <begin position="265"/>
        <end position="286"/>
    </location>
</feature>
<dbReference type="SUPFAM" id="SSF103481">
    <property type="entry name" value="Multidrug resistance efflux transporter EmrE"/>
    <property type="match status" value="1"/>
</dbReference>
<evidence type="ECO:0008006" key="5">
    <source>
        <dbReference type="Google" id="ProtNLM"/>
    </source>
</evidence>
<comment type="caution">
    <text evidence="3">The sequence shown here is derived from an EMBL/GenBank/DDBJ whole genome shotgun (WGS) entry which is preliminary data.</text>
</comment>
<dbReference type="PANTHER" id="PTHR40761:SF1">
    <property type="entry name" value="CONSERVED INTEGRAL MEMBRANE ALANINE VALINE AND LEUCINE RICH PROTEIN-RELATED"/>
    <property type="match status" value="1"/>
</dbReference>
<keyword evidence="4" id="KW-1185">Reference proteome</keyword>
<feature type="transmembrane region" description="Helical" evidence="2">
    <location>
        <begin position="56"/>
        <end position="80"/>
    </location>
</feature>
<evidence type="ECO:0000256" key="2">
    <source>
        <dbReference type="SAM" id="Phobius"/>
    </source>
</evidence>
<evidence type="ECO:0000313" key="3">
    <source>
        <dbReference type="EMBL" id="GGB29607.1"/>
    </source>
</evidence>
<dbReference type="RefSeq" id="WP_188586188.1">
    <property type="nucleotide sequence ID" value="NZ_BMGC01000009.1"/>
</dbReference>
<dbReference type="PANTHER" id="PTHR40761">
    <property type="entry name" value="CONSERVED INTEGRAL MEMBRANE ALANINE VALINE AND LEUCINE RICH PROTEIN-RELATED"/>
    <property type="match status" value="1"/>
</dbReference>
<dbReference type="InterPro" id="IPR037185">
    <property type="entry name" value="EmrE-like"/>
</dbReference>
<feature type="region of interest" description="Disordered" evidence="1">
    <location>
        <begin position="399"/>
        <end position="422"/>
    </location>
</feature>
<accession>A0A916T529</accession>
<proteinExistence type="predicted"/>
<reference evidence="3" key="2">
    <citation type="submission" date="2020-09" db="EMBL/GenBank/DDBJ databases">
        <authorList>
            <person name="Sun Q."/>
            <person name="Zhou Y."/>
        </authorList>
    </citation>
    <scope>NUCLEOTIDE SEQUENCE</scope>
    <source>
        <strain evidence="3">CGMCC 1.12827</strain>
    </source>
</reference>
<evidence type="ECO:0000256" key="1">
    <source>
        <dbReference type="SAM" id="MobiDB-lite"/>
    </source>
</evidence>
<gene>
    <name evidence="3" type="ORF">GCM10011489_17190</name>
</gene>
<dbReference type="Proteomes" id="UP000621454">
    <property type="component" value="Unassembled WGS sequence"/>
</dbReference>
<dbReference type="AlphaFoldDB" id="A0A916T529"/>
<feature type="transmembrane region" description="Helical" evidence="2">
    <location>
        <begin position="212"/>
        <end position="233"/>
    </location>
</feature>
<feature type="transmembrane region" description="Helical" evidence="2">
    <location>
        <begin position="117"/>
        <end position="134"/>
    </location>
</feature>